<keyword evidence="4 5" id="KW-0472">Membrane</keyword>
<sequence>MAAIQPRRFNSLINPINSSPVIVEDQPPSSGPLFLARPILGPLLFENTASDARDHLANERTFLSWLRLAIYLAVVSSAILVSFHLSSAPTALELRISLPLGIIFWCLSLACLASGFSIYVTTVTKYSRRMALVQSGWKTQAMLTVMATVIIGCCILFLATESRIK</sequence>
<dbReference type="GO" id="GO:0012505">
    <property type="term" value="C:endomembrane system"/>
    <property type="evidence" value="ECO:0007669"/>
    <property type="project" value="UniProtKB-SubCell"/>
</dbReference>
<accession>A0A225APY3</accession>
<comment type="subcellular location">
    <subcellularLocation>
        <location evidence="1">Endomembrane system</location>
        <topology evidence="1">Multi-pass membrane protein</topology>
    </subcellularLocation>
</comment>
<evidence type="ECO:0000256" key="4">
    <source>
        <dbReference type="ARBA" id="ARBA00023136"/>
    </source>
</evidence>
<reference evidence="7 8" key="1">
    <citation type="submission" date="2015-06" db="EMBL/GenBank/DDBJ databases">
        <title>Talaromyces atroroseus IBT 11181 draft genome.</title>
        <authorList>
            <person name="Rasmussen K.B."/>
            <person name="Rasmussen S."/>
            <person name="Petersen B."/>
            <person name="Sicheritz-Ponten T."/>
            <person name="Mortensen U.H."/>
            <person name="Thrane U."/>
        </authorList>
    </citation>
    <scope>NUCLEOTIDE SEQUENCE [LARGE SCALE GENOMIC DNA]</scope>
    <source>
        <strain evidence="7 8">IBT 11181</strain>
    </source>
</reference>
<evidence type="ECO:0000313" key="7">
    <source>
        <dbReference type="EMBL" id="OKL59318.1"/>
    </source>
</evidence>
<evidence type="ECO:0000256" key="3">
    <source>
        <dbReference type="ARBA" id="ARBA00022989"/>
    </source>
</evidence>
<feature type="domain" description="DUF202" evidence="6">
    <location>
        <begin position="53"/>
        <end position="123"/>
    </location>
</feature>
<dbReference type="GeneID" id="31004942"/>
<protein>
    <recommendedName>
        <fullName evidence="6">DUF202 domain-containing protein</fullName>
    </recommendedName>
</protein>
<evidence type="ECO:0000256" key="1">
    <source>
        <dbReference type="ARBA" id="ARBA00004127"/>
    </source>
</evidence>
<dbReference type="InterPro" id="IPR052053">
    <property type="entry name" value="IM_YidH-like"/>
</dbReference>
<organism evidence="7 8">
    <name type="scientific">Talaromyces atroroseus</name>
    <dbReference type="NCBI Taxonomy" id="1441469"/>
    <lineage>
        <taxon>Eukaryota</taxon>
        <taxon>Fungi</taxon>
        <taxon>Dikarya</taxon>
        <taxon>Ascomycota</taxon>
        <taxon>Pezizomycotina</taxon>
        <taxon>Eurotiomycetes</taxon>
        <taxon>Eurotiomycetidae</taxon>
        <taxon>Eurotiales</taxon>
        <taxon>Trichocomaceae</taxon>
        <taxon>Talaromyces</taxon>
        <taxon>Talaromyces sect. Trachyspermi</taxon>
    </lineage>
</organism>
<feature type="transmembrane region" description="Helical" evidence="5">
    <location>
        <begin position="68"/>
        <end position="86"/>
    </location>
</feature>
<feature type="transmembrane region" description="Helical" evidence="5">
    <location>
        <begin position="141"/>
        <end position="159"/>
    </location>
</feature>
<dbReference type="AlphaFoldDB" id="A0A225APY3"/>
<evidence type="ECO:0000256" key="2">
    <source>
        <dbReference type="ARBA" id="ARBA00022692"/>
    </source>
</evidence>
<comment type="caution">
    <text evidence="7">The sequence shown here is derived from an EMBL/GenBank/DDBJ whole genome shotgun (WGS) entry which is preliminary data.</text>
</comment>
<dbReference type="InterPro" id="IPR003807">
    <property type="entry name" value="DUF202"/>
</dbReference>
<keyword evidence="8" id="KW-1185">Reference proteome</keyword>
<keyword evidence="3 5" id="KW-1133">Transmembrane helix</keyword>
<dbReference type="EMBL" id="LFMY01000007">
    <property type="protein sequence ID" value="OKL59318.1"/>
    <property type="molecule type" value="Genomic_DNA"/>
</dbReference>
<evidence type="ECO:0000259" key="6">
    <source>
        <dbReference type="Pfam" id="PF02656"/>
    </source>
</evidence>
<evidence type="ECO:0000256" key="5">
    <source>
        <dbReference type="SAM" id="Phobius"/>
    </source>
</evidence>
<dbReference type="PANTHER" id="PTHR34187">
    <property type="entry name" value="FGR18P"/>
    <property type="match status" value="1"/>
</dbReference>
<feature type="transmembrane region" description="Helical" evidence="5">
    <location>
        <begin position="98"/>
        <end position="120"/>
    </location>
</feature>
<name>A0A225APY3_TALAT</name>
<dbReference type="Pfam" id="PF02656">
    <property type="entry name" value="DUF202"/>
    <property type="match status" value="1"/>
</dbReference>
<dbReference type="PANTHER" id="PTHR34187:SF3">
    <property type="entry name" value="DUF DOMAIN PROTEIN (AFU_ORTHOLOGUE AFUA_6G11150)"/>
    <property type="match status" value="1"/>
</dbReference>
<dbReference type="Proteomes" id="UP000214365">
    <property type="component" value="Unassembled WGS sequence"/>
</dbReference>
<evidence type="ECO:0000313" key="8">
    <source>
        <dbReference type="Proteomes" id="UP000214365"/>
    </source>
</evidence>
<proteinExistence type="predicted"/>
<gene>
    <name evidence="7" type="ORF">UA08_05186</name>
</gene>
<dbReference type="RefSeq" id="XP_020119439.1">
    <property type="nucleotide sequence ID" value="XM_020267481.1"/>
</dbReference>
<keyword evidence="2 5" id="KW-0812">Transmembrane</keyword>
<dbReference type="OrthoDB" id="5525680at2759"/>